<evidence type="ECO:0000256" key="1">
    <source>
        <dbReference type="ARBA" id="ARBA00001966"/>
    </source>
</evidence>
<evidence type="ECO:0000313" key="8">
    <source>
        <dbReference type="EMBL" id="SHI06266.1"/>
    </source>
</evidence>
<keyword evidence="9" id="KW-1185">Reference proteome</keyword>
<dbReference type="PANTHER" id="PTHR43273:SF3">
    <property type="entry name" value="ANAEROBIC SULFATASE-MATURATING ENZYME HOMOLOG ASLB-RELATED"/>
    <property type="match status" value="1"/>
</dbReference>
<dbReference type="SFLD" id="SFLDG01067">
    <property type="entry name" value="SPASM/twitch_domain_containing"/>
    <property type="match status" value="1"/>
</dbReference>
<feature type="domain" description="Radical SAM core" evidence="7">
    <location>
        <begin position="4"/>
        <end position="215"/>
    </location>
</feature>
<dbReference type="PANTHER" id="PTHR43273">
    <property type="entry name" value="ANAEROBIC SULFATASE-MATURATING ENZYME HOMOLOG ASLB-RELATED"/>
    <property type="match status" value="1"/>
</dbReference>
<dbReference type="SFLD" id="SFLDS00029">
    <property type="entry name" value="Radical_SAM"/>
    <property type="match status" value="1"/>
</dbReference>
<dbReference type="SFLD" id="SFLDG01384">
    <property type="entry name" value="thioether_bond_formation_requi"/>
    <property type="match status" value="1"/>
</dbReference>
<keyword evidence="5" id="KW-0411">Iron-sulfur</keyword>
<evidence type="ECO:0000313" key="9">
    <source>
        <dbReference type="Proteomes" id="UP000184526"/>
    </source>
</evidence>
<dbReference type="NCBIfam" id="TIGR04085">
    <property type="entry name" value="rSAM_more_4Fe4S"/>
    <property type="match status" value="1"/>
</dbReference>
<protein>
    <recommendedName>
        <fullName evidence="7">Radical SAM core domain-containing protein</fullName>
    </recommendedName>
</protein>
<name>A0A1M5Y2S5_9CLOT</name>
<gene>
    <name evidence="8" type="ORF">SAMN02745196_02602</name>
</gene>
<evidence type="ECO:0000256" key="2">
    <source>
        <dbReference type="ARBA" id="ARBA00022691"/>
    </source>
</evidence>
<dbReference type="InterPro" id="IPR013785">
    <property type="entry name" value="Aldolase_TIM"/>
</dbReference>
<dbReference type="RefSeq" id="WP_072832446.1">
    <property type="nucleotide sequence ID" value="NZ_FQXP01000011.1"/>
</dbReference>
<dbReference type="STRING" id="1121306.SAMN02745196_02602"/>
<dbReference type="InterPro" id="IPR007197">
    <property type="entry name" value="rSAM"/>
</dbReference>
<evidence type="ECO:0000259" key="7">
    <source>
        <dbReference type="PROSITE" id="PS51918"/>
    </source>
</evidence>
<sequence length="333" mass="37583">MNNSKGRKIKYLVLWCTNKCNLNCSYCYAKDNLGKEDMSFSIAKKAIDILEDEGTLILAGGEPLINFKLVKEICTYINKNNKKVKINIQSNGTLINEEIAKELKKLKVGIGISFDGKPRINDLNRGCSAKVIKGIENLREENILINVNAVITKSNVKELSSLVDLAYYLENVNGIGLDLLRSEDTTLRTTPKEVYKAINEAYERSIELEKLTGKKVFIREVEDAKRRIKTSYVSCNYCYASKGQAAVVIPNGDMYLCSSLVGKKEYFLGNIEGSYELRALKDIEFEECKQCEYYDRCRKICPSRGIINNVEGVISKEECALRKACFSIVEKSC</sequence>
<dbReference type="EMBL" id="FQXP01000011">
    <property type="protein sequence ID" value="SHI06266.1"/>
    <property type="molecule type" value="Genomic_DNA"/>
</dbReference>
<comment type="similarity">
    <text evidence="6">Belongs to the radical SAM superfamily. Anaerobic sulfatase-maturating enzyme family.</text>
</comment>
<accession>A0A1M5Y2S5</accession>
<dbReference type="InterPro" id="IPR023885">
    <property type="entry name" value="4Fe4S-binding_SPASM_dom"/>
</dbReference>
<proteinExistence type="inferred from homology"/>
<dbReference type="SFLD" id="SFLDG01386">
    <property type="entry name" value="main_SPASM_domain-containing"/>
    <property type="match status" value="1"/>
</dbReference>
<dbReference type="GO" id="GO:0051536">
    <property type="term" value="F:iron-sulfur cluster binding"/>
    <property type="evidence" value="ECO:0007669"/>
    <property type="project" value="UniProtKB-KW"/>
</dbReference>
<dbReference type="AlphaFoldDB" id="A0A1M5Y2S5"/>
<dbReference type="GO" id="GO:0046872">
    <property type="term" value="F:metal ion binding"/>
    <property type="evidence" value="ECO:0007669"/>
    <property type="project" value="UniProtKB-KW"/>
</dbReference>
<evidence type="ECO:0000256" key="4">
    <source>
        <dbReference type="ARBA" id="ARBA00023004"/>
    </source>
</evidence>
<organism evidence="8 9">
    <name type="scientific">Clostridium collagenovorans DSM 3089</name>
    <dbReference type="NCBI Taxonomy" id="1121306"/>
    <lineage>
        <taxon>Bacteria</taxon>
        <taxon>Bacillati</taxon>
        <taxon>Bacillota</taxon>
        <taxon>Clostridia</taxon>
        <taxon>Eubacteriales</taxon>
        <taxon>Clostridiaceae</taxon>
        <taxon>Clostridium</taxon>
    </lineage>
</organism>
<dbReference type="Pfam" id="PF04055">
    <property type="entry name" value="Radical_SAM"/>
    <property type="match status" value="1"/>
</dbReference>
<dbReference type="OrthoDB" id="9808591at2"/>
<dbReference type="SUPFAM" id="SSF102114">
    <property type="entry name" value="Radical SAM enzymes"/>
    <property type="match status" value="1"/>
</dbReference>
<dbReference type="Proteomes" id="UP000184526">
    <property type="component" value="Unassembled WGS sequence"/>
</dbReference>
<evidence type="ECO:0000256" key="5">
    <source>
        <dbReference type="ARBA" id="ARBA00023014"/>
    </source>
</evidence>
<evidence type="ECO:0000256" key="3">
    <source>
        <dbReference type="ARBA" id="ARBA00022723"/>
    </source>
</evidence>
<dbReference type="Gene3D" id="3.20.20.70">
    <property type="entry name" value="Aldolase class I"/>
    <property type="match status" value="1"/>
</dbReference>
<dbReference type="InterPro" id="IPR023867">
    <property type="entry name" value="Sulphatase_maturase_rSAM"/>
</dbReference>
<dbReference type="SMART" id="SM00729">
    <property type="entry name" value="Elp3"/>
    <property type="match status" value="1"/>
</dbReference>
<keyword evidence="4" id="KW-0408">Iron</keyword>
<dbReference type="InterPro" id="IPR058240">
    <property type="entry name" value="rSAM_sf"/>
</dbReference>
<keyword evidence="2" id="KW-0949">S-adenosyl-L-methionine</keyword>
<dbReference type="PROSITE" id="PS51918">
    <property type="entry name" value="RADICAL_SAM"/>
    <property type="match status" value="1"/>
</dbReference>
<reference evidence="8 9" key="1">
    <citation type="submission" date="2016-11" db="EMBL/GenBank/DDBJ databases">
        <authorList>
            <person name="Jaros S."/>
            <person name="Januszkiewicz K."/>
            <person name="Wedrychowicz H."/>
        </authorList>
    </citation>
    <scope>NUCLEOTIDE SEQUENCE [LARGE SCALE GENOMIC DNA]</scope>
    <source>
        <strain evidence="8 9">DSM 3089</strain>
    </source>
</reference>
<evidence type="ECO:0000256" key="6">
    <source>
        <dbReference type="ARBA" id="ARBA00023601"/>
    </source>
</evidence>
<dbReference type="InterPro" id="IPR006638">
    <property type="entry name" value="Elp3/MiaA/NifB-like_rSAM"/>
</dbReference>
<dbReference type="CDD" id="cd01335">
    <property type="entry name" value="Radical_SAM"/>
    <property type="match status" value="1"/>
</dbReference>
<comment type="cofactor">
    <cofactor evidence="1">
        <name>[4Fe-4S] cluster</name>
        <dbReference type="ChEBI" id="CHEBI:49883"/>
    </cofactor>
</comment>
<keyword evidence="3" id="KW-0479">Metal-binding</keyword>
<dbReference type="GO" id="GO:0016491">
    <property type="term" value="F:oxidoreductase activity"/>
    <property type="evidence" value="ECO:0007669"/>
    <property type="project" value="InterPro"/>
</dbReference>